<protein>
    <submittedName>
        <fullName evidence="6">Bifunctional 4-hydroxy-2-oxoglutarate aldolase/2-dehydro-3-deoxy-phosphogluconate aldolase</fullName>
    </submittedName>
</protein>
<sequence>MDILDGAGQMAPADFLDLLRTRRLLAIIRGRDPEASFRTACALVEEGVDVLEVSLTGAGALDVIARVRAELGTGVVLGAGTVLTTADADAAVAAGAGFAVTPAMGDGALRAVELGVPTLVGAMTPTEVWHAVTVGATAVKIFPASAGGPGYLSALRDPFPAVPLVPVGGVRADQVGPYLDAGAVAVGVGSPLVGDAPHGGDLAALRDRARAFLEAVKP</sequence>
<dbReference type="Proteomes" id="UP001500831">
    <property type="component" value="Unassembled WGS sequence"/>
</dbReference>
<dbReference type="SUPFAM" id="SSF51569">
    <property type="entry name" value="Aldolase"/>
    <property type="match status" value="1"/>
</dbReference>
<evidence type="ECO:0000313" key="6">
    <source>
        <dbReference type="EMBL" id="GAA2876874.1"/>
    </source>
</evidence>
<dbReference type="Pfam" id="PF01081">
    <property type="entry name" value="Aldolase"/>
    <property type="match status" value="1"/>
</dbReference>
<dbReference type="PANTHER" id="PTHR30246">
    <property type="entry name" value="2-KETO-3-DEOXY-6-PHOSPHOGLUCONATE ALDOLASE"/>
    <property type="match status" value="1"/>
</dbReference>
<evidence type="ECO:0000313" key="7">
    <source>
        <dbReference type="Proteomes" id="UP001500831"/>
    </source>
</evidence>
<dbReference type="PANTHER" id="PTHR30246:SF1">
    <property type="entry name" value="2-DEHYDRO-3-DEOXY-6-PHOSPHOGALACTONATE ALDOLASE-RELATED"/>
    <property type="match status" value="1"/>
</dbReference>
<dbReference type="InterPro" id="IPR013785">
    <property type="entry name" value="Aldolase_TIM"/>
</dbReference>
<evidence type="ECO:0000256" key="3">
    <source>
        <dbReference type="ARBA" id="ARBA00011233"/>
    </source>
</evidence>
<reference evidence="6 7" key="1">
    <citation type="journal article" date="2019" name="Int. J. Syst. Evol. Microbiol.">
        <title>The Global Catalogue of Microorganisms (GCM) 10K type strain sequencing project: providing services to taxonomists for standard genome sequencing and annotation.</title>
        <authorList>
            <consortium name="The Broad Institute Genomics Platform"/>
            <consortium name="The Broad Institute Genome Sequencing Center for Infectious Disease"/>
            <person name="Wu L."/>
            <person name="Ma J."/>
        </authorList>
    </citation>
    <scope>NUCLEOTIDE SEQUENCE [LARGE SCALE GENOMIC DNA]</scope>
    <source>
        <strain evidence="6 7">JCM 6242</strain>
    </source>
</reference>
<proteinExistence type="inferred from homology"/>
<dbReference type="RefSeq" id="WP_344973125.1">
    <property type="nucleotide sequence ID" value="NZ_BAAAVI010000025.1"/>
</dbReference>
<name>A0ABN3VYL1_9ACTN</name>
<comment type="subunit">
    <text evidence="3">Homotrimer.</text>
</comment>
<evidence type="ECO:0000256" key="2">
    <source>
        <dbReference type="ARBA" id="ARBA00006906"/>
    </source>
</evidence>
<comment type="pathway">
    <text evidence="1">Carbohydrate acid metabolism.</text>
</comment>
<keyword evidence="4" id="KW-0456">Lyase</keyword>
<dbReference type="EMBL" id="BAAAVI010000025">
    <property type="protein sequence ID" value="GAA2876874.1"/>
    <property type="molecule type" value="Genomic_DNA"/>
</dbReference>
<accession>A0ABN3VYL1</accession>
<keyword evidence="5" id="KW-0119">Carbohydrate metabolism</keyword>
<dbReference type="CDD" id="cd00452">
    <property type="entry name" value="KDPG_aldolase"/>
    <property type="match status" value="1"/>
</dbReference>
<dbReference type="InterPro" id="IPR000887">
    <property type="entry name" value="Aldlse_KDPG_KHG"/>
</dbReference>
<comment type="similarity">
    <text evidence="2">Belongs to the KHG/KDPG aldolase family.</text>
</comment>
<evidence type="ECO:0000256" key="5">
    <source>
        <dbReference type="ARBA" id="ARBA00023277"/>
    </source>
</evidence>
<gene>
    <name evidence="6" type="ORF">GCM10010517_38160</name>
</gene>
<keyword evidence="7" id="KW-1185">Reference proteome</keyword>
<organism evidence="6 7">
    <name type="scientific">Streptosporangium fragile</name>
    <dbReference type="NCBI Taxonomy" id="46186"/>
    <lineage>
        <taxon>Bacteria</taxon>
        <taxon>Bacillati</taxon>
        <taxon>Actinomycetota</taxon>
        <taxon>Actinomycetes</taxon>
        <taxon>Streptosporangiales</taxon>
        <taxon>Streptosporangiaceae</taxon>
        <taxon>Streptosporangium</taxon>
    </lineage>
</organism>
<evidence type="ECO:0000256" key="4">
    <source>
        <dbReference type="ARBA" id="ARBA00023239"/>
    </source>
</evidence>
<comment type="caution">
    <text evidence="6">The sequence shown here is derived from an EMBL/GenBank/DDBJ whole genome shotgun (WGS) entry which is preliminary data.</text>
</comment>
<evidence type="ECO:0000256" key="1">
    <source>
        <dbReference type="ARBA" id="ARBA00004761"/>
    </source>
</evidence>
<dbReference type="Gene3D" id="3.20.20.70">
    <property type="entry name" value="Aldolase class I"/>
    <property type="match status" value="1"/>
</dbReference>